<dbReference type="EMBL" id="CDMZ01000270">
    <property type="protein sequence ID" value="CEM10655.1"/>
    <property type="molecule type" value="Genomic_DNA"/>
</dbReference>
<name>A0A0G4FBU4_9ALVE</name>
<evidence type="ECO:0000313" key="1">
    <source>
        <dbReference type="EMBL" id="CEM10655.1"/>
    </source>
</evidence>
<dbReference type="VEuPathDB" id="CryptoDB:Cvel_16268"/>
<proteinExistence type="predicted"/>
<organism evidence="1">
    <name type="scientific">Chromera velia CCMP2878</name>
    <dbReference type="NCBI Taxonomy" id="1169474"/>
    <lineage>
        <taxon>Eukaryota</taxon>
        <taxon>Sar</taxon>
        <taxon>Alveolata</taxon>
        <taxon>Colpodellida</taxon>
        <taxon>Chromeraceae</taxon>
        <taxon>Chromera</taxon>
    </lineage>
</organism>
<dbReference type="PhylomeDB" id="A0A0G4FBU4"/>
<sequence>METGTDLSIDFAWLADRLVPFLESKNFLFCARISKDFRKAYAEQHGDTTTSLLAAVEETASFVPSRRLDDVIVCLKSLPRRGGKPPLQSLRQKGKETSVLIPPAALLVLILGKAVKTLSRRLLRSF</sequence>
<gene>
    <name evidence="1" type="ORF">Cvel_16268</name>
</gene>
<accession>A0A0G4FBU4</accession>
<dbReference type="AlphaFoldDB" id="A0A0G4FBU4"/>
<protein>
    <submittedName>
        <fullName evidence="1">Uncharacterized protein</fullName>
    </submittedName>
</protein>
<reference evidence="1" key="1">
    <citation type="submission" date="2014-11" db="EMBL/GenBank/DDBJ databases">
        <authorList>
            <person name="Otto D Thomas"/>
            <person name="Naeem Raeece"/>
        </authorList>
    </citation>
    <scope>NUCLEOTIDE SEQUENCE</scope>
</reference>